<gene>
    <name evidence="3" type="ORF">FO442_07480</name>
</gene>
<dbReference type="Gene3D" id="2.60.40.10">
    <property type="entry name" value="Immunoglobulins"/>
    <property type="match status" value="2"/>
</dbReference>
<reference evidence="3 4" key="1">
    <citation type="submission" date="2019-07" db="EMBL/GenBank/DDBJ databases">
        <authorList>
            <person name="Huq M.A."/>
        </authorList>
    </citation>
    <scope>NUCLEOTIDE SEQUENCE [LARGE SCALE GENOMIC DNA]</scope>
    <source>
        <strain evidence="3 4">MAH-3</strain>
    </source>
</reference>
<dbReference type="Pfam" id="PF13585">
    <property type="entry name" value="CHU_C"/>
    <property type="match status" value="1"/>
</dbReference>
<dbReference type="Pfam" id="PF18911">
    <property type="entry name" value="PKD_4"/>
    <property type="match status" value="1"/>
</dbReference>
<name>A0A556N0B2_9FLAO</name>
<evidence type="ECO:0000313" key="4">
    <source>
        <dbReference type="Proteomes" id="UP000316008"/>
    </source>
</evidence>
<dbReference type="InterPro" id="IPR022409">
    <property type="entry name" value="PKD/Chitinase_dom"/>
</dbReference>
<comment type="caution">
    <text evidence="3">The sequence shown here is derived from an EMBL/GenBank/DDBJ whole genome shotgun (WGS) entry which is preliminary data.</text>
</comment>
<sequence>MKFPKCTYLVKLGFLIPLVLAFNGLSQCSGMITPVNLGPDTTLCTGQTITLNASTTGPYDSYKWNNNSTAATRFVTSAGTYSVKVGKLGSNLIVNGDFESGNTGFTTGYTIGTGGSWGLLSLAGTYLVTTNPSLAHSNFMSCTDHTAAPGTQMMVVNGAGTAGTNVWCQTVAVDGNTDYQFSAWASNALNNPSVAQLQFSINGSPIGTVFSTQTIGCSWQQFFQTWNSGLNSSAQICVLSQNLIDDGNDFMLDDLSFKPICYSYDTVVVTYSTFPSVNLGADTTICEGSMLVLDAQNPGCTYLWDDGTTNQTLDVTATGTYQVTVKNAAQCAKTDAITVTVENQKHAGNDSLAVWCETNGVVNLNNLLSAGSTAGGSWTDLNNGLGTNLTSGGQLTVNGAIGSNQLEYVVFGTYCPNDTSRFQIKVNSQPIGVNPTSLHLCNSSGSTVDLDQYTTGAFQTLASYWTETSGFPTNQFDAATGVLDLSLLANGNYEFAYVLPADTLCVNDTVKVTIQITENPIIAFSSDVVKGCFPLDVQFLNESTANPGSIVAWDLGDGTLSSNNSIVTHQYTGIDCFDVTLTITADNLCTTSKTIPDMICVDPLPVASFNYNPQQVFSIDPTTNFENTSSFNDQNLWSFDDGTTSDQVSPTHQFPIGQIGNYHVELIVISDQGCRDTTYRIVVVRDQMIFYVPNTFTPDGDEHNHIFLPIMTAGFSPASYEFYVYNRWGELLFESRDTQVGWDGTYAGGMSQTGLYTWIIRFKDDDNDEKFEFSGHVNLMK</sequence>
<dbReference type="InterPro" id="IPR035986">
    <property type="entry name" value="PKD_dom_sf"/>
</dbReference>
<dbReference type="InterPro" id="IPR026341">
    <property type="entry name" value="T9SS_type_B"/>
</dbReference>
<keyword evidence="4" id="KW-1185">Reference proteome</keyword>
<dbReference type="Proteomes" id="UP000316008">
    <property type="component" value="Unassembled WGS sequence"/>
</dbReference>
<accession>A0A556N0B2</accession>
<dbReference type="OrthoDB" id="1652165at2"/>
<dbReference type="InterPro" id="IPR000601">
    <property type="entry name" value="PKD_dom"/>
</dbReference>
<dbReference type="RefSeq" id="WP_144332542.1">
    <property type="nucleotide sequence ID" value="NZ_VLPL01000003.1"/>
</dbReference>
<dbReference type="EMBL" id="VLPL01000003">
    <property type="protein sequence ID" value="TSJ45586.1"/>
    <property type="molecule type" value="Genomic_DNA"/>
</dbReference>
<organism evidence="3 4">
    <name type="scientific">Fluviicola chungangensis</name>
    <dbReference type="NCBI Taxonomy" id="2597671"/>
    <lineage>
        <taxon>Bacteria</taxon>
        <taxon>Pseudomonadati</taxon>
        <taxon>Bacteroidota</taxon>
        <taxon>Flavobacteriia</taxon>
        <taxon>Flavobacteriales</taxon>
        <taxon>Crocinitomicaceae</taxon>
        <taxon>Fluviicola</taxon>
    </lineage>
</organism>
<feature type="chain" id="PRO_5022091172" evidence="1">
    <location>
        <begin position="22"/>
        <end position="781"/>
    </location>
</feature>
<feature type="signal peptide" evidence="1">
    <location>
        <begin position="1"/>
        <end position="21"/>
    </location>
</feature>
<dbReference type="SUPFAM" id="SSF49299">
    <property type="entry name" value="PKD domain"/>
    <property type="match status" value="2"/>
</dbReference>
<dbReference type="CDD" id="cd00146">
    <property type="entry name" value="PKD"/>
    <property type="match status" value="1"/>
</dbReference>
<dbReference type="NCBIfam" id="TIGR04131">
    <property type="entry name" value="Bac_Flav_CTERM"/>
    <property type="match status" value="1"/>
</dbReference>
<evidence type="ECO:0000313" key="3">
    <source>
        <dbReference type="EMBL" id="TSJ45586.1"/>
    </source>
</evidence>
<evidence type="ECO:0000256" key="1">
    <source>
        <dbReference type="SAM" id="SignalP"/>
    </source>
</evidence>
<dbReference type="AlphaFoldDB" id="A0A556N0B2"/>
<dbReference type="Gene3D" id="2.60.120.260">
    <property type="entry name" value="Galactose-binding domain-like"/>
    <property type="match status" value="1"/>
</dbReference>
<keyword evidence="1" id="KW-0732">Signal</keyword>
<dbReference type="InterPro" id="IPR013783">
    <property type="entry name" value="Ig-like_fold"/>
</dbReference>
<protein>
    <submittedName>
        <fullName evidence="3">T9SS type B sorting domain-containing protein</fullName>
    </submittedName>
</protein>
<feature type="domain" description="PKD" evidence="2">
    <location>
        <begin position="520"/>
        <end position="584"/>
    </location>
</feature>
<dbReference type="PROSITE" id="PS50093">
    <property type="entry name" value="PKD"/>
    <property type="match status" value="1"/>
</dbReference>
<proteinExistence type="predicted"/>
<dbReference type="SMART" id="SM00089">
    <property type="entry name" value="PKD"/>
    <property type="match status" value="2"/>
</dbReference>
<evidence type="ECO:0000259" key="2">
    <source>
        <dbReference type="PROSITE" id="PS50093"/>
    </source>
</evidence>